<dbReference type="KEGG" id="mym:A176_005641"/>
<protein>
    <submittedName>
        <fullName evidence="1">Uncharacterized protein</fullName>
    </submittedName>
</protein>
<name>A0A0H4X0U5_9BACT</name>
<accession>A0A0H4X0U5</accession>
<sequence length="43" mass="4644">MCCRPSLRGMRQLLGPPLTRCKGFLRAHPRPDASGPARAAALI</sequence>
<dbReference type="AlphaFoldDB" id="A0A0H4X0U5"/>
<keyword evidence="2" id="KW-1185">Reference proteome</keyword>
<dbReference type="EMBL" id="CP012109">
    <property type="protein sequence ID" value="AKQ68729.1"/>
    <property type="molecule type" value="Genomic_DNA"/>
</dbReference>
<gene>
    <name evidence="1" type="ORF">A176_005641</name>
</gene>
<reference evidence="1 2" key="1">
    <citation type="journal article" date="2016" name="PLoS ONE">
        <title>Complete Genome Sequence and Comparative Genomics of a Novel Myxobacterium Myxococcus hansupus.</title>
        <authorList>
            <person name="Sharma G."/>
            <person name="Narwani T."/>
            <person name="Subramanian S."/>
        </authorList>
    </citation>
    <scope>NUCLEOTIDE SEQUENCE [LARGE SCALE GENOMIC DNA]</scope>
    <source>
        <strain evidence="2">mixupus</strain>
    </source>
</reference>
<organism evidence="1 2">
    <name type="scientific">Pseudomyxococcus hansupus</name>
    <dbReference type="NCBI Taxonomy" id="1297742"/>
    <lineage>
        <taxon>Bacteria</taxon>
        <taxon>Pseudomonadati</taxon>
        <taxon>Myxococcota</taxon>
        <taxon>Myxococcia</taxon>
        <taxon>Myxococcales</taxon>
        <taxon>Cystobacterineae</taxon>
        <taxon>Myxococcaceae</taxon>
        <taxon>Pseudomyxococcus</taxon>
    </lineage>
</organism>
<evidence type="ECO:0000313" key="1">
    <source>
        <dbReference type="EMBL" id="AKQ68729.1"/>
    </source>
</evidence>
<proteinExistence type="predicted"/>
<dbReference type="Proteomes" id="UP000009026">
    <property type="component" value="Chromosome"/>
</dbReference>
<evidence type="ECO:0000313" key="2">
    <source>
        <dbReference type="Proteomes" id="UP000009026"/>
    </source>
</evidence>
<dbReference type="PATRIC" id="fig|1297742.4.peg.5737"/>